<proteinExistence type="predicted"/>
<evidence type="ECO:0000313" key="3">
    <source>
        <dbReference type="Proteomes" id="UP001500466"/>
    </source>
</evidence>
<evidence type="ECO:0000313" key="2">
    <source>
        <dbReference type="EMBL" id="GAA4998189.1"/>
    </source>
</evidence>
<keyword evidence="3" id="KW-1185">Reference proteome</keyword>
<accession>A0ABP9IJ94</accession>
<protein>
    <submittedName>
        <fullName evidence="2">Uncharacterized protein</fullName>
    </submittedName>
</protein>
<evidence type="ECO:0000256" key="1">
    <source>
        <dbReference type="SAM" id="MobiDB-lite"/>
    </source>
</evidence>
<dbReference type="RefSeq" id="WP_345681269.1">
    <property type="nucleotide sequence ID" value="NZ_BAABHS010000081.1"/>
</dbReference>
<reference evidence="3" key="1">
    <citation type="journal article" date="2019" name="Int. J. Syst. Evol. Microbiol.">
        <title>The Global Catalogue of Microorganisms (GCM) 10K type strain sequencing project: providing services to taxonomists for standard genome sequencing and annotation.</title>
        <authorList>
            <consortium name="The Broad Institute Genomics Platform"/>
            <consortium name="The Broad Institute Genome Sequencing Center for Infectious Disease"/>
            <person name="Wu L."/>
            <person name="Ma J."/>
        </authorList>
    </citation>
    <scope>NUCLEOTIDE SEQUENCE [LARGE SCALE GENOMIC DNA]</scope>
    <source>
        <strain evidence="3">JCM 17986</strain>
    </source>
</reference>
<name>A0ABP9IJ94_9ACTN</name>
<dbReference type="EMBL" id="BAABHS010000081">
    <property type="protein sequence ID" value="GAA4998189.1"/>
    <property type="molecule type" value="Genomic_DNA"/>
</dbReference>
<feature type="region of interest" description="Disordered" evidence="1">
    <location>
        <begin position="1"/>
        <end position="33"/>
    </location>
</feature>
<gene>
    <name evidence="2" type="ORF">GCM10023205_84970</name>
</gene>
<dbReference type="Proteomes" id="UP001500466">
    <property type="component" value="Unassembled WGS sequence"/>
</dbReference>
<organism evidence="2 3">
    <name type="scientific">Yinghuangia aomiensis</name>
    <dbReference type="NCBI Taxonomy" id="676205"/>
    <lineage>
        <taxon>Bacteria</taxon>
        <taxon>Bacillati</taxon>
        <taxon>Actinomycetota</taxon>
        <taxon>Actinomycetes</taxon>
        <taxon>Kitasatosporales</taxon>
        <taxon>Streptomycetaceae</taxon>
        <taxon>Yinghuangia</taxon>
    </lineage>
</organism>
<sequence>MTHPDYKNPVEVQSTPSGRVVTPSYLPGKKGRSASQVPYYFQPAAPKAPAPAGIAKPPAAERPTPKFLGYTPDCELNGFFTNAACTAVSSLDPIGGSIMEASDGFAEGLWGPTSRMPLTAAQTTRAIWINTRITGTPLVRSFANASSNIKLQNAGKGLFIIGTAASLYSNYKSADGNLALATTKTAAQGVTVWGFTSAGAGWGAGIGTAIAPGPGTAIGTAAGGLAGAVVGTVASGKVGDWVEGTWNKLFG</sequence>
<comment type="caution">
    <text evidence="2">The sequence shown here is derived from an EMBL/GenBank/DDBJ whole genome shotgun (WGS) entry which is preliminary data.</text>
</comment>